<dbReference type="CDD" id="cd00609">
    <property type="entry name" value="AAT_like"/>
    <property type="match status" value="1"/>
</dbReference>
<dbReference type="GO" id="GO:0006520">
    <property type="term" value="P:amino acid metabolic process"/>
    <property type="evidence" value="ECO:0007669"/>
    <property type="project" value="TreeGrafter"/>
</dbReference>
<keyword evidence="2" id="KW-0808">Transferase</keyword>
<reference evidence="4 5" key="1">
    <citation type="submission" date="2018-02" db="EMBL/GenBank/DDBJ databases">
        <title>Genomic Encyclopedia of Archaeal and Bacterial Type Strains, Phase II (KMG-II): from individual species to whole genera.</title>
        <authorList>
            <person name="Goeker M."/>
        </authorList>
    </citation>
    <scope>NUCLEOTIDE SEQUENCE [LARGE SCALE GENOMIC DNA]</scope>
    <source>
        <strain evidence="4 5">DSM 29526</strain>
    </source>
</reference>
<dbReference type="EC" id="2.6.1.-" evidence="2"/>
<dbReference type="EMBL" id="PTJC01000005">
    <property type="protein sequence ID" value="PPK88258.1"/>
    <property type="molecule type" value="Genomic_DNA"/>
</dbReference>
<evidence type="ECO:0000256" key="1">
    <source>
        <dbReference type="ARBA" id="ARBA00022898"/>
    </source>
</evidence>
<feature type="domain" description="Aminotransferase class I/classII large" evidence="3">
    <location>
        <begin position="69"/>
        <end position="416"/>
    </location>
</feature>
<sequence length="424" mass="47816">MLSKRGAQKAQEPLRPDFELFEKAQANPYAPDNTDGAIPLCIAENLLQWPTLRDKLQSIAAERDWPDWVAAYTELAGAPDFREAVAAFVGRHIAGQQLSADHFCVSAGATAVVEVSAMVLGGPEDYAVFPAPAYQAYAPDLHNKARLRRYDIRHYEQDFGPAFHPLSIKELEAALDHLGDKFRLLILTQPDNPTGAIYSDDQLRSMAKWCTEKEIHLVVNEIYALSQFERGVDGIPNESAYTSFLPLLEEMNSPYLHWWYSFSKDFGISGFRVGLLYTRNEEMRRAYKNFNAPHQVSNITQWLLAELLNDGEWIADFQRRNKRLLTDAYRTVTESLDAIDVAYTPARGSLFVWADFSGFLSEPNMDAAQSLWQQLFEETGVLLTAPGGLGQPDAGWFRIVYSGVSPEALREAMDRLQAFFSDRT</sequence>
<dbReference type="Pfam" id="PF00155">
    <property type="entry name" value="Aminotran_1_2"/>
    <property type="match status" value="1"/>
</dbReference>
<dbReference type="Proteomes" id="UP000237662">
    <property type="component" value="Unassembled WGS sequence"/>
</dbReference>
<dbReference type="GO" id="GO:0030170">
    <property type="term" value="F:pyridoxal phosphate binding"/>
    <property type="evidence" value="ECO:0007669"/>
    <property type="project" value="InterPro"/>
</dbReference>
<proteinExistence type="inferred from homology"/>
<dbReference type="RefSeq" id="WP_104418822.1">
    <property type="nucleotide sequence ID" value="NZ_PTJC01000005.1"/>
</dbReference>
<dbReference type="InterPro" id="IPR050478">
    <property type="entry name" value="Ethylene_sulfur-biosynth"/>
</dbReference>
<comment type="cofactor">
    <cofactor evidence="2">
        <name>pyridoxal 5'-phosphate</name>
        <dbReference type="ChEBI" id="CHEBI:597326"/>
    </cofactor>
</comment>
<dbReference type="PRINTS" id="PR00753">
    <property type="entry name" value="ACCSYNTHASE"/>
</dbReference>
<keyword evidence="1" id="KW-0663">Pyridoxal phosphate</keyword>
<organism evidence="4 5">
    <name type="scientific">Neolewinella xylanilytica</name>
    <dbReference type="NCBI Taxonomy" id="1514080"/>
    <lineage>
        <taxon>Bacteria</taxon>
        <taxon>Pseudomonadati</taxon>
        <taxon>Bacteroidota</taxon>
        <taxon>Saprospiria</taxon>
        <taxon>Saprospirales</taxon>
        <taxon>Lewinellaceae</taxon>
        <taxon>Neolewinella</taxon>
    </lineage>
</organism>
<keyword evidence="5" id="KW-1185">Reference proteome</keyword>
<dbReference type="AlphaFoldDB" id="A0A2S6I9U6"/>
<name>A0A2S6I9U6_9BACT</name>
<evidence type="ECO:0000313" key="5">
    <source>
        <dbReference type="Proteomes" id="UP000237662"/>
    </source>
</evidence>
<dbReference type="InterPro" id="IPR004838">
    <property type="entry name" value="NHTrfase_class1_PyrdxlP-BS"/>
</dbReference>
<dbReference type="InterPro" id="IPR015421">
    <property type="entry name" value="PyrdxlP-dep_Trfase_major"/>
</dbReference>
<protein>
    <recommendedName>
        <fullName evidence="2">Aminotransferase</fullName>
        <ecNumber evidence="2">2.6.1.-</ecNumber>
    </recommendedName>
</protein>
<evidence type="ECO:0000313" key="4">
    <source>
        <dbReference type="EMBL" id="PPK88258.1"/>
    </source>
</evidence>
<keyword evidence="2" id="KW-0032">Aminotransferase</keyword>
<comment type="similarity">
    <text evidence="2">Belongs to the class-I pyridoxal-phosphate-dependent aminotransferase family.</text>
</comment>
<dbReference type="OrthoDB" id="1489696at2"/>
<dbReference type="GO" id="GO:0008483">
    <property type="term" value="F:transaminase activity"/>
    <property type="evidence" value="ECO:0007669"/>
    <property type="project" value="UniProtKB-KW"/>
</dbReference>
<dbReference type="PANTHER" id="PTHR43795">
    <property type="entry name" value="BIFUNCTIONAL ASPARTATE AMINOTRANSFERASE AND GLUTAMATE/ASPARTATE-PREPHENATE AMINOTRANSFERASE-RELATED"/>
    <property type="match status" value="1"/>
</dbReference>
<dbReference type="InterPro" id="IPR015424">
    <property type="entry name" value="PyrdxlP-dep_Trfase"/>
</dbReference>
<gene>
    <name evidence="4" type="ORF">CLV84_1223</name>
</gene>
<evidence type="ECO:0000256" key="2">
    <source>
        <dbReference type="RuleBase" id="RU000481"/>
    </source>
</evidence>
<dbReference type="PANTHER" id="PTHR43795:SF39">
    <property type="entry name" value="AMINOTRANSFERASE CLASS I_CLASSII DOMAIN-CONTAINING PROTEIN"/>
    <property type="match status" value="1"/>
</dbReference>
<dbReference type="PROSITE" id="PS00105">
    <property type="entry name" value="AA_TRANSFER_CLASS_1"/>
    <property type="match status" value="1"/>
</dbReference>
<dbReference type="SUPFAM" id="SSF53383">
    <property type="entry name" value="PLP-dependent transferases"/>
    <property type="match status" value="1"/>
</dbReference>
<dbReference type="Gene3D" id="3.40.640.10">
    <property type="entry name" value="Type I PLP-dependent aspartate aminotransferase-like (Major domain)"/>
    <property type="match status" value="1"/>
</dbReference>
<dbReference type="Gene3D" id="3.90.1150.10">
    <property type="entry name" value="Aspartate Aminotransferase, domain 1"/>
    <property type="match status" value="1"/>
</dbReference>
<evidence type="ECO:0000259" key="3">
    <source>
        <dbReference type="Pfam" id="PF00155"/>
    </source>
</evidence>
<accession>A0A2S6I9U6</accession>
<dbReference type="InterPro" id="IPR004839">
    <property type="entry name" value="Aminotransferase_I/II_large"/>
</dbReference>
<dbReference type="InterPro" id="IPR015422">
    <property type="entry name" value="PyrdxlP-dep_Trfase_small"/>
</dbReference>
<comment type="caution">
    <text evidence="4">The sequence shown here is derived from an EMBL/GenBank/DDBJ whole genome shotgun (WGS) entry which is preliminary data.</text>
</comment>